<evidence type="ECO:0000313" key="1">
    <source>
        <dbReference type="EMBL" id="CAB4874279.1"/>
    </source>
</evidence>
<sequence length="37" mass="4139">MDFPSDRIWGEVGAHLRTIVLGQTEARFPDIRAPASQ</sequence>
<proteinExistence type="predicted"/>
<dbReference type="EMBL" id="CAFBLI010000101">
    <property type="protein sequence ID" value="CAB4874279.1"/>
    <property type="molecule type" value="Genomic_DNA"/>
</dbReference>
<protein>
    <submittedName>
        <fullName evidence="1">Unannotated protein</fullName>
    </submittedName>
</protein>
<name>A0A6J7E135_9ZZZZ</name>
<reference evidence="1" key="1">
    <citation type="submission" date="2020-05" db="EMBL/GenBank/DDBJ databases">
        <authorList>
            <person name="Chiriac C."/>
            <person name="Salcher M."/>
            <person name="Ghai R."/>
            <person name="Kavagutti S V."/>
        </authorList>
    </citation>
    <scope>NUCLEOTIDE SEQUENCE</scope>
</reference>
<organism evidence="1">
    <name type="scientific">freshwater metagenome</name>
    <dbReference type="NCBI Taxonomy" id="449393"/>
    <lineage>
        <taxon>unclassified sequences</taxon>
        <taxon>metagenomes</taxon>
        <taxon>ecological metagenomes</taxon>
    </lineage>
</organism>
<accession>A0A6J7E135</accession>
<gene>
    <name evidence="1" type="ORF">UFOPK3306_01111</name>
</gene>
<dbReference type="AlphaFoldDB" id="A0A6J7E135"/>